<evidence type="ECO:0000256" key="1">
    <source>
        <dbReference type="ARBA" id="ARBA00023015"/>
    </source>
</evidence>
<dbReference type="Proteomes" id="UP000576082">
    <property type="component" value="Unassembled WGS sequence"/>
</dbReference>
<dbReference type="InterPro" id="IPR014710">
    <property type="entry name" value="RmlC-like_jellyroll"/>
</dbReference>
<feature type="domain" description="HTH araC/xylS-type" evidence="4">
    <location>
        <begin position="173"/>
        <end position="271"/>
    </location>
</feature>
<evidence type="ECO:0000313" key="5">
    <source>
        <dbReference type="EMBL" id="NME66447.1"/>
    </source>
</evidence>
<dbReference type="PANTHER" id="PTHR43280:SF32">
    <property type="entry name" value="TRANSCRIPTIONAL REGULATORY PROTEIN"/>
    <property type="match status" value="1"/>
</dbReference>
<evidence type="ECO:0000313" key="6">
    <source>
        <dbReference type="Proteomes" id="UP000576082"/>
    </source>
</evidence>
<dbReference type="Pfam" id="PF12833">
    <property type="entry name" value="HTH_18"/>
    <property type="match status" value="1"/>
</dbReference>
<accession>A0A7X9P153</accession>
<sequence length="271" mass="31442">MDIEIKDKLQSKGNIKIEPFKESIRKTKPHKHHKYFEIIYLYQGSGTHIIDNDTFIIQPPTMFFMRKDQLHCWDITTPPKGYVIILKKDFLENSMDKELEKLIAQLSNQVCVDVKEFEKINTIFELLVEEVKKSTSYQQTIVEGLLKALFAKTLTTISPIESTIKTNLPSIFVDFKSLLENDEVIHNSVHFYAEKLNTTPQNLNTICRQATGIAASKVIGEFIIKEAKRLLLYTNLPISEVAYKLDFKDTSHFNKYFKRNTEQTPSQFRNG</sequence>
<organism evidence="5 6">
    <name type="scientific">Flammeovirga aprica JL-4</name>
    <dbReference type="NCBI Taxonomy" id="694437"/>
    <lineage>
        <taxon>Bacteria</taxon>
        <taxon>Pseudomonadati</taxon>
        <taxon>Bacteroidota</taxon>
        <taxon>Cytophagia</taxon>
        <taxon>Cytophagales</taxon>
        <taxon>Flammeovirgaceae</taxon>
        <taxon>Flammeovirga</taxon>
    </lineage>
</organism>
<dbReference type="RefSeq" id="WP_169654199.1">
    <property type="nucleotide sequence ID" value="NZ_JABANE010000001.1"/>
</dbReference>
<dbReference type="EMBL" id="JABANE010000001">
    <property type="protein sequence ID" value="NME66447.1"/>
    <property type="molecule type" value="Genomic_DNA"/>
</dbReference>
<dbReference type="InterPro" id="IPR009057">
    <property type="entry name" value="Homeodomain-like_sf"/>
</dbReference>
<dbReference type="SMART" id="SM00342">
    <property type="entry name" value="HTH_ARAC"/>
    <property type="match status" value="1"/>
</dbReference>
<dbReference type="GO" id="GO:0043565">
    <property type="term" value="F:sequence-specific DNA binding"/>
    <property type="evidence" value="ECO:0007669"/>
    <property type="project" value="InterPro"/>
</dbReference>
<dbReference type="PROSITE" id="PS01124">
    <property type="entry name" value="HTH_ARAC_FAMILY_2"/>
    <property type="match status" value="1"/>
</dbReference>
<dbReference type="Gene3D" id="1.10.10.60">
    <property type="entry name" value="Homeodomain-like"/>
    <property type="match status" value="1"/>
</dbReference>
<evidence type="ECO:0000256" key="3">
    <source>
        <dbReference type="ARBA" id="ARBA00023163"/>
    </source>
</evidence>
<gene>
    <name evidence="5" type="ORF">HHU12_00595</name>
</gene>
<evidence type="ECO:0000259" key="4">
    <source>
        <dbReference type="PROSITE" id="PS01124"/>
    </source>
</evidence>
<reference evidence="5 6" key="1">
    <citation type="submission" date="2020-04" db="EMBL/GenBank/DDBJ databases">
        <title>Flammeovirga sp. SR4, a novel species isolated from seawater.</title>
        <authorList>
            <person name="Wang X."/>
        </authorList>
    </citation>
    <scope>NUCLEOTIDE SEQUENCE [LARGE SCALE GENOMIC DNA]</scope>
    <source>
        <strain evidence="5 6">ATCC 23126</strain>
    </source>
</reference>
<dbReference type="Gene3D" id="2.60.120.10">
    <property type="entry name" value="Jelly Rolls"/>
    <property type="match status" value="1"/>
</dbReference>
<comment type="caution">
    <text evidence="5">The sequence shown here is derived from an EMBL/GenBank/DDBJ whole genome shotgun (WGS) entry which is preliminary data.</text>
</comment>
<keyword evidence="1" id="KW-0805">Transcription regulation</keyword>
<dbReference type="PANTHER" id="PTHR43280">
    <property type="entry name" value="ARAC-FAMILY TRANSCRIPTIONAL REGULATOR"/>
    <property type="match status" value="1"/>
</dbReference>
<dbReference type="InterPro" id="IPR020449">
    <property type="entry name" value="Tscrpt_reg_AraC-type_HTH"/>
</dbReference>
<keyword evidence="6" id="KW-1185">Reference proteome</keyword>
<dbReference type="SUPFAM" id="SSF51215">
    <property type="entry name" value="Regulatory protein AraC"/>
    <property type="match status" value="1"/>
</dbReference>
<dbReference type="GO" id="GO:0003700">
    <property type="term" value="F:DNA-binding transcription factor activity"/>
    <property type="evidence" value="ECO:0007669"/>
    <property type="project" value="InterPro"/>
</dbReference>
<dbReference type="InterPro" id="IPR018060">
    <property type="entry name" value="HTH_AraC"/>
</dbReference>
<dbReference type="InterPro" id="IPR003313">
    <property type="entry name" value="AraC-bd"/>
</dbReference>
<dbReference type="PRINTS" id="PR00032">
    <property type="entry name" value="HTHARAC"/>
</dbReference>
<dbReference type="AlphaFoldDB" id="A0A7X9P153"/>
<dbReference type="SUPFAM" id="SSF46689">
    <property type="entry name" value="Homeodomain-like"/>
    <property type="match status" value="1"/>
</dbReference>
<keyword evidence="2" id="KW-0238">DNA-binding</keyword>
<dbReference type="InterPro" id="IPR037923">
    <property type="entry name" value="HTH-like"/>
</dbReference>
<name>A0A7X9P153_9BACT</name>
<dbReference type="Pfam" id="PF02311">
    <property type="entry name" value="AraC_binding"/>
    <property type="match status" value="1"/>
</dbReference>
<proteinExistence type="predicted"/>
<protein>
    <submittedName>
        <fullName evidence="5">Helix-turn-helix domain-containing protein</fullName>
    </submittedName>
</protein>
<evidence type="ECO:0000256" key="2">
    <source>
        <dbReference type="ARBA" id="ARBA00023125"/>
    </source>
</evidence>
<keyword evidence="3" id="KW-0804">Transcription</keyword>